<dbReference type="Proteomes" id="UP000267128">
    <property type="component" value="Unassembled WGS sequence"/>
</dbReference>
<dbReference type="InterPro" id="IPR058605">
    <property type="entry name" value="BsaP_C"/>
</dbReference>
<evidence type="ECO:0000313" key="10">
    <source>
        <dbReference type="Proteomes" id="UP000267128"/>
    </source>
</evidence>
<dbReference type="RefSeq" id="WP_123225858.1">
    <property type="nucleotide sequence ID" value="NZ_RJSE01000002.1"/>
</dbReference>
<dbReference type="AlphaFoldDB" id="A0A3N0CR58"/>
<keyword evidence="3" id="KW-0093">Biotin biosynthesis</keyword>
<evidence type="ECO:0000256" key="2">
    <source>
        <dbReference type="ARBA" id="ARBA00022723"/>
    </source>
</evidence>
<name>A0A3N0CR58_9ACTN</name>
<comment type="similarity">
    <text evidence="6">Belongs to the BsaP family.</text>
</comment>
<evidence type="ECO:0000256" key="1">
    <source>
        <dbReference type="ARBA" id="ARBA00001915"/>
    </source>
</evidence>
<evidence type="ECO:0000259" key="8">
    <source>
        <dbReference type="Pfam" id="PF26519"/>
    </source>
</evidence>
<keyword evidence="4" id="KW-0408">Iron</keyword>
<evidence type="ECO:0000256" key="7">
    <source>
        <dbReference type="ARBA" id="ARBA00093796"/>
    </source>
</evidence>
<proteinExistence type="inferred from homology"/>
<feature type="domain" description="Biotin synthase auxiliary protein C-terminal" evidence="8">
    <location>
        <begin position="43"/>
        <end position="65"/>
    </location>
</feature>
<dbReference type="OrthoDB" id="3829284at2"/>
<reference evidence="9 10" key="1">
    <citation type="submission" date="2018-11" db="EMBL/GenBank/DDBJ databases">
        <authorList>
            <person name="Li F."/>
        </authorList>
    </citation>
    <scope>NUCLEOTIDE SEQUENCE [LARGE SCALE GENOMIC DNA]</scope>
    <source>
        <strain evidence="9 10">Gsoil 097</strain>
    </source>
</reference>
<evidence type="ECO:0000256" key="5">
    <source>
        <dbReference type="ARBA" id="ARBA00093761"/>
    </source>
</evidence>
<evidence type="ECO:0000256" key="6">
    <source>
        <dbReference type="ARBA" id="ARBA00093780"/>
    </source>
</evidence>
<protein>
    <recommendedName>
        <fullName evidence="7">Biotin synthase auxiliary protein</fullName>
    </recommendedName>
</protein>
<comment type="caution">
    <text evidence="9">The sequence shown here is derived from an EMBL/GenBank/DDBJ whole genome shotgun (WGS) entry which is preliminary data.</text>
</comment>
<organism evidence="9 10">
    <name type="scientific">Nocardioides marmoriginsengisoli</name>
    <dbReference type="NCBI Taxonomy" id="661483"/>
    <lineage>
        <taxon>Bacteria</taxon>
        <taxon>Bacillati</taxon>
        <taxon>Actinomycetota</taxon>
        <taxon>Actinomycetes</taxon>
        <taxon>Propionibacteriales</taxon>
        <taxon>Nocardioidaceae</taxon>
        <taxon>Nocardioides</taxon>
    </lineage>
</organism>
<comment type="cofactor">
    <cofactor evidence="1">
        <name>iron-sulfur cluster</name>
        <dbReference type="ChEBI" id="CHEBI:30408"/>
    </cofactor>
</comment>
<sequence>MDVVDQVYCGHCGLERSDGTHDACNERLRMEPPRYCTRCHRRMQVQVSPTSWTARCVEHGETSST</sequence>
<keyword evidence="2" id="KW-0479">Metal-binding</keyword>
<dbReference type="EMBL" id="RJSE01000002">
    <property type="protein sequence ID" value="RNL65819.1"/>
    <property type="molecule type" value="Genomic_DNA"/>
</dbReference>
<dbReference type="Pfam" id="PF26519">
    <property type="entry name" value="BsaP"/>
    <property type="match status" value="1"/>
</dbReference>
<keyword evidence="10" id="KW-1185">Reference proteome</keyword>
<evidence type="ECO:0000256" key="3">
    <source>
        <dbReference type="ARBA" id="ARBA00022756"/>
    </source>
</evidence>
<accession>A0A3N0CR58</accession>
<gene>
    <name evidence="9" type="ORF">EFK50_01895</name>
</gene>
<comment type="function">
    <text evidence="5">Required for the activity of the biotin synthase BioB.</text>
</comment>
<evidence type="ECO:0000313" key="9">
    <source>
        <dbReference type="EMBL" id="RNL65819.1"/>
    </source>
</evidence>
<evidence type="ECO:0000256" key="4">
    <source>
        <dbReference type="ARBA" id="ARBA00023004"/>
    </source>
</evidence>